<gene>
    <name evidence="1" type="ORF">ABJ99_4836</name>
</gene>
<sequence length="138" mass="16092">MRRWASEQGVLKADVWIGFTIDEMRRVTQPVGKWQNHYPLIERRMTRGDCIALVKRMGWPEPPRSACWMCPNMNKHDRQWQKKNAPADFAKAVQFDKDIRLIDEDLWLVDTAQPLDEADFSSGDDLFTGRCDSGMCFV</sequence>
<dbReference type="EMBL" id="LGLN01000069">
    <property type="protein sequence ID" value="KPC27211.1"/>
    <property type="molecule type" value="Genomic_DNA"/>
</dbReference>
<proteinExistence type="predicted"/>
<accession>A0A0N0GDU8</accession>
<dbReference type="AlphaFoldDB" id="A0A0N0GDU8"/>
<dbReference type="PATRIC" id="fig|81035.3.peg.5166"/>
<comment type="caution">
    <text evidence="1">The sequence shown here is derived from an EMBL/GenBank/DDBJ whole genome shotgun (WGS) entry which is preliminary data.</text>
</comment>
<organism evidence="1 2">
    <name type="scientific">Pseudomonas syringae pv. cilantro</name>
    <dbReference type="NCBI Taxonomy" id="81035"/>
    <lineage>
        <taxon>Bacteria</taxon>
        <taxon>Pseudomonadati</taxon>
        <taxon>Pseudomonadota</taxon>
        <taxon>Gammaproteobacteria</taxon>
        <taxon>Pseudomonadales</taxon>
        <taxon>Pseudomonadaceae</taxon>
        <taxon>Pseudomonas</taxon>
        <taxon>Pseudomonas syringae</taxon>
    </lineage>
</organism>
<name>A0A0N0GDU8_PSESX</name>
<dbReference type="Proteomes" id="UP000037891">
    <property type="component" value="Unassembled WGS sequence"/>
</dbReference>
<reference evidence="1 2" key="1">
    <citation type="submission" date="2015-07" db="EMBL/GenBank/DDBJ databases">
        <authorList>
            <person name="Noorani M."/>
        </authorList>
    </citation>
    <scope>NUCLEOTIDE SEQUENCE [LARGE SCALE GENOMIC DNA]</scope>
    <source>
        <strain evidence="1 2">0788_9</strain>
    </source>
</reference>
<evidence type="ECO:0000313" key="1">
    <source>
        <dbReference type="EMBL" id="KPC27211.1"/>
    </source>
</evidence>
<protein>
    <submittedName>
        <fullName evidence="1">Uncharacterized protein</fullName>
    </submittedName>
</protein>
<evidence type="ECO:0000313" key="2">
    <source>
        <dbReference type="Proteomes" id="UP000037891"/>
    </source>
</evidence>
<reference evidence="1 2" key="2">
    <citation type="submission" date="2015-10" db="EMBL/GenBank/DDBJ databases">
        <title>Comparative genomics and high-throughput reverse genetic screens identify a new phytobacterial MAMP and an Arabidopsis receptor required for immune elicitation.</title>
        <authorList>
            <person name="Mott G.A."/>
            <person name="Thakur S."/>
            <person name="Wang P.W."/>
            <person name="Desveaux D."/>
            <person name="Guttman D.S."/>
        </authorList>
    </citation>
    <scope>NUCLEOTIDE SEQUENCE [LARGE SCALE GENOMIC DNA]</scope>
    <source>
        <strain evidence="1 2">0788_9</strain>
    </source>
</reference>